<evidence type="ECO:0000256" key="9">
    <source>
        <dbReference type="SAM" id="Phobius"/>
    </source>
</evidence>
<reference evidence="11 12" key="1">
    <citation type="submission" date="2024-04" db="EMBL/GenBank/DDBJ databases">
        <authorList>
            <person name="Abashina T."/>
            <person name="Shaikin A."/>
        </authorList>
    </citation>
    <scope>NUCLEOTIDE SEQUENCE [LARGE SCALE GENOMIC DNA]</scope>
    <source>
        <strain evidence="11 12">AAFK</strain>
    </source>
</reference>
<dbReference type="SUPFAM" id="SSF48452">
    <property type="entry name" value="TPR-like"/>
    <property type="match status" value="1"/>
</dbReference>
<evidence type="ECO:0000313" key="11">
    <source>
        <dbReference type="EMBL" id="MEK8090690.1"/>
    </source>
</evidence>
<dbReference type="InterPro" id="IPR011990">
    <property type="entry name" value="TPR-like_helical_dom_sf"/>
</dbReference>
<feature type="domain" description="Ancillary SecYEG translocon subunit/Cell division coordinator CpoB TPR" evidence="10">
    <location>
        <begin position="14"/>
        <end position="203"/>
    </location>
</feature>
<keyword evidence="12" id="KW-1185">Reference proteome</keyword>
<keyword evidence="2" id="KW-1003">Cell membrane</keyword>
<sequence length="206" mass="22613">MNDTRMAQPRSDFSRFGIPVLFILILAVLAGGAYWAYENYQTKQNQAASTIYSAVVRQYEQKNTKSARQNAEKLVKEYDGTTYAALAGFYLARMDVDAGQPAKAVTRLEALRKDGLPTGFEPLVALTLARVHLTLGKPDEALKDLQGVAPAQFAAEFEEMRGDAYMAQNKPADARKAYAAALSKLEEKDPYRAIVQLKLDDLGGAA</sequence>
<keyword evidence="6" id="KW-0143">Chaperone</keyword>
<organism evidence="11 12">
    <name type="scientific">Thermithiobacillus plumbiphilus</name>
    <dbReference type="NCBI Taxonomy" id="1729899"/>
    <lineage>
        <taxon>Bacteria</taxon>
        <taxon>Pseudomonadati</taxon>
        <taxon>Pseudomonadota</taxon>
        <taxon>Acidithiobacillia</taxon>
        <taxon>Acidithiobacillales</taxon>
        <taxon>Thermithiobacillaceae</taxon>
        <taxon>Thermithiobacillus</taxon>
    </lineage>
</organism>
<dbReference type="EMBL" id="JBBPCO010000014">
    <property type="protein sequence ID" value="MEK8090690.1"/>
    <property type="molecule type" value="Genomic_DNA"/>
</dbReference>
<proteinExistence type="inferred from homology"/>
<comment type="similarity">
    <text evidence="7">Belongs to the YfgM family.</text>
</comment>
<evidence type="ECO:0000256" key="7">
    <source>
        <dbReference type="ARBA" id="ARBA00024197"/>
    </source>
</evidence>
<evidence type="ECO:0000256" key="5">
    <source>
        <dbReference type="ARBA" id="ARBA00023136"/>
    </source>
</evidence>
<feature type="transmembrane region" description="Helical" evidence="9">
    <location>
        <begin position="16"/>
        <end position="37"/>
    </location>
</feature>
<dbReference type="PANTHER" id="PTHR38035">
    <property type="entry name" value="UPF0070 PROTEIN YFGM"/>
    <property type="match status" value="1"/>
</dbReference>
<keyword evidence="3 9" id="KW-0812">Transmembrane</keyword>
<accession>A0ABU9DD91</accession>
<comment type="subcellular location">
    <subcellularLocation>
        <location evidence="1">Cell membrane</location>
        <topology evidence="1">Single-pass type II membrane protein</topology>
    </subcellularLocation>
</comment>
<dbReference type="RefSeq" id="WP_341371744.1">
    <property type="nucleotide sequence ID" value="NZ_JBBPCO010000014.1"/>
</dbReference>
<dbReference type="Pfam" id="PF09976">
    <property type="entry name" value="TPR_21"/>
    <property type="match status" value="1"/>
</dbReference>
<dbReference type="PANTHER" id="PTHR38035:SF1">
    <property type="entry name" value="ANCILLARY SECYEG TRANSLOCON SUBUNIT"/>
    <property type="match status" value="1"/>
</dbReference>
<dbReference type="Gene3D" id="1.25.40.10">
    <property type="entry name" value="Tetratricopeptide repeat domain"/>
    <property type="match status" value="1"/>
</dbReference>
<keyword evidence="4 9" id="KW-1133">Transmembrane helix</keyword>
<comment type="caution">
    <text evidence="11">The sequence shown here is derived from an EMBL/GenBank/DDBJ whole genome shotgun (WGS) entry which is preliminary data.</text>
</comment>
<evidence type="ECO:0000256" key="3">
    <source>
        <dbReference type="ARBA" id="ARBA00022692"/>
    </source>
</evidence>
<evidence type="ECO:0000259" key="10">
    <source>
        <dbReference type="Pfam" id="PF09976"/>
    </source>
</evidence>
<protein>
    <recommendedName>
        <fullName evidence="8">Ancillary SecYEG translocon subunit</fullName>
    </recommendedName>
</protein>
<dbReference type="InterPro" id="IPR018704">
    <property type="entry name" value="SecYEG/CpoB_TPR"/>
</dbReference>
<dbReference type="Proteomes" id="UP001446205">
    <property type="component" value="Unassembled WGS sequence"/>
</dbReference>
<evidence type="ECO:0000256" key="6">
    <source>
        <dbReference type="ARBA" id="ARBA00023186"/>
    </source>
</evidence>
<evidence type="ECO:0000256" key="1">
    <source>
        <dbReference type="ARBA" id="ARBA00004401"/>
    </source>
</evidence>
<gene>
    <name evidence="11" type="ORF">WOB96_13105</name>
</gene>
<dbReference type="PIRSF" id="PIRSF006170">
    <property type="entry name" value="YfgM"/>
    <property type="match status" value="1"/>
</dbReference>
<dbReference type="InterPro" id="IPR026039">
    <property type="entry name" value="YfgM"/>
</dbReference>
<keyword evidence="5 9" id="KW-0472">Membrane</keyword>
<name>A0ABU9DD91_9PROT</name>
<evidence type="ECO:0000256" key="2">
    <source>
        <dbReference type="ARBA" id="ARBA00022475"/>
    </source>
</evidence>
<evidence type="ECO:0000256" key="8">
    <source>
        <dbReference type="ARBA" id="ARBA00024235"/>
    </source>
</evidence>
<evidence type="ECO:0000256" key="4">
    <source>
        <dbReference type="ARBA" id="ARBA00022989"/>
    </source>
</evidence>
<evidence type="ECO:0000313" key="12">
    <source>
        <dbReference type="Proteomes" id="UP001446205"/>
    </source>
</evidence>